<comment type="function">
    <text evidence="1">Needed for flagellar regrowth and assembly.</text>
</comment>
<protein>
    <recommendedName>
        <fullName evidence="4">Flagellar assembly protein FliH</fullName>
    </recommendedName>
</protein>
<evidence type="ECO:0000256" key="7">
    <source>
        <dbReference type="ARBA" id="ARBA00022795"/>
    </source>
</evidence>
<name>A0ABT0SNB9_9GAMM</name>
<keyword evidence="6" id="KW-0963">Cytoplasm</keyword>
<evidence type="ECO:0000256" key="9">
    <source>
        <dbReference type="ARBA" id="ARBA00023225"/>
    </source>
</evidence>
<dbReference type="InterPro" id="IPR051472">
    <property type="entry name" value="T3SS_Stator/FliH"/>
</dbReference>
<dbReference type="SUPFAM" id="SSF160527">
    <property type="entry name" value="V-type ATPase subunit E-like"/>
    <property type="match status" value="1"/>
</dbReference>
<sequence>MSNSQSAEFDRHGHWRRWQMDELSQPVQRNPGEPESPADEHKRKVAAAQKAAESARKREEQERQALYDKVRRQAEEEGYQAGFERGQKEGHAQGLVDGREQASKELKEQVKQTITPLVTLTQAFNEALAQLDNTVAHDLVDLALATGKQLASDALDASPEYILDTVRQLLHTEPPLVGQQRLWLNPEDHAIVEQHLGDELRAANWKLQPDDQLARGGCRVTSAQGELDATFESRWQSIQSQTRQRHITPSDSESTNNAIE</sequence>
<dbReference type="NCBIfam" id="NF004270">
    <property type="entry name" value="PRK05687.2-1"/>
    <property type="match status" value="1"/>
</dbReference>
<reference evidence="12" key="1">
    <citation type="submission" date="2022-05" db="EMBL/GenBank/DDBJ databases">
        <title>Halomonas geminus sp. nov. and Halomonas llamarensis sp. nov. isolated from high-altitude salars of the Atacama Desert.</title>
        <authorList>
            <person name="Hintersatz C."/>
            <person name="Rojas L.A."/>
            <person name="Wei T.-S."/>
            <person name="Kutschke S."/>
            <person name="Lehmann F."/>
            <person name="Jain R."/>
            <person name="Pollmann K."/>
        </authorList>
    </citation>
    <scope>NUCLEOTIDE SEQUENCE</scope>
    <source>
        <strain evidence="12">ATCHA</strain>
    </source>
</reference>
<comment type="caution">
    <text evidence="12">The sequence shown here is derived from an EMBL/GenBank/DDBJ whole genome shotgun (WGS) entry which is preliminary data.</text>
</comment>
<feature type="domain" description="Flagellar assembly protein FliH/Type III secretion system HrpE" evidence="11">
    <location>
        <begin position="112"/>
        <end position="237"/>
    </location>
</feature>
<dbReference type="PRINTS" id="PR01003">
    <property type="entry name" value="FLGFLIH"/>
</dbReference>
<dbReference type="Proteomes" id="UP001165308">
    <property type="component" value="Unassembled WGS sequence"/>
</dbReference>
<keyword evidence="12" id="KW-0282">Flagellum</keyword>
<feature type="compositionally biased region" description="Basic and acidic residues" evidence="10">
    <location>
        <begin position="85"/>
        <end position="104"/>
    </location>
</feature>
<comment type="subcellular location">
    <subcellularLocation>
        <location evidence="2">Cytoplasm</location>
    </subcellularLocation>
</comment>
<dbReference type="RefSeq" id="WP_250080297.1">
    <property type="nucleotide sequence ID" value="NZ_JAMJPJ010000004.1"/>
</dbReference>
<evidence type="ECO:0000256" key="1">
    <source>
        <dbReference type="ARBA" id="ARBA00003041"/>
    </source>
</evidence>
<keyword evidence="12" id="KW-0966">Cell projection</keyword>
<evidence type="ECO:0000256" key="8">
    <source>
        <dbReference type="ARBA" id="ARBA00022927"/>
    </source>
</evidence>
<proteinExistence type="inferred from homology"/>
<evidence type="ECO:0000256" key="5">
    <source>
        <dbReference type="ARBA" id="ARBA00022448"/>
    </source>
</evidence>
<feature type="region of interest" description="Disordered" evidence="10">
    <location>
        <begin position="1"/>
        <end position="104"/>
    </location>
</feature>
<dbReference type="PANTHER" id="PTHR34982:SF1">
    <property type="entry name" value="FLAGELLAR ASSEMBLY PROTEIN FLIH"/>
    <property type="match status" value="1"/>
</dbReference>
<keyword evidence="8" id="KW-0653">Protein transport</keyword>
<dbReference type="PANTHER" id="PTHR34982">
    <property type="entry name" value="YOP PROTEINS TRANSLOCATION PROTEIN L"/>
    <property type="match status" value="1"/>
</dbReference>
<feature type="region of interest" description="Disordered" evidence="10">
    <location>
        <begin position="239"/>
        <end position="260"/>
    </location>
</feature>
<evidence type="ECO:0000256" key="4">
    <source>
        <dbReference type="ARBA" id="ARBA00016507"/>
    </source>
</evidence>
<evidence type="ECO:0000259" key="11">
    <source>
        <dbReference type="Pfam" id="PF02108"/>
    </source>
</evidence>
<evidence type="ECO:0000256" key="10">
    <source>
        <dbReference type="SAM" id="MobiDB-lite"/>
    </source>
</evidence>
<keyword evidence="13" id="KW-1185">Reference proteome</keyword>
<dbReference type="InterPro" id="IPR000563">
    <property type="entry name" value="Flag_FliH"/>
</dbReference>
<evidence type="ECO:0000256" key="3">
    <source>
        <dbReference type="ARBA" id="ARBA00006602"/>
    </source>
</evidence>
<evidence type="ECO:0000256" key="2">
    <source>
        <dbReference type="ARBA" id="ARBA00004496"/>
    </source>
</evidence>
<organism evidence="12 13">
    <name type="scientific">Halomonas llamarensis</name>
    <dbReference type="NCBI Taxonomy" id="2945104"/>
    <lineage>
        <taxon>Bacteria</taxon>
        <taxon>Pseudomonadati</taxon>
        <taxon>Pseudomonadota</taxon>
        <taxon>Gammaproteobacteria</taxon>
        <taxon>Oceanospirillales</taxon>
        <taxon>Halomonadaceae</taxon>
        <taxon>Halomonas</taxon>
    </lineage>
</organism>
<dbReference type="InterPro" id="IPR018035">
    <property type="entry name" value="Flagellar_FliH/T3SS_HrpE"/>
</dbReference>
<evidence type="ECO:0000313" key="13">
    <source>
        <dbReference type="Proteomes" id="UP001165308"/>
    </source>
</evidence>
<evidence type="ECO:0000256" key="6">
    <source>
        <dbReference type="ARBA" id="ARBA00022490"/>
    </source>
</evidence>
<feature type="compositionally biased region" description="Basic and acidic residues" evidence="10">
    <location>
        <begin position="53"/>
        <end position="75"/>
    </location>
</feature>
<accession>A0ABT0SNB9</accession>
<keyword evidence="9" id="KW-1006">Bacterial flagellum protein export</keyword>
<dbReference type="EMBL" id="JAMJPJ010000004">
    <property type="protein sequence ID" value="MCL7929282.1"/>
    <property type="molecule type" value="Genomic_DNA"/>
</dbReference>
<evidence type="ECO:0000313" key="12">
    <source>
        <dbReference type="EMBL" id="MCL7929282.1"/>
    </source>
</evidence>
<keyword evidence="7" id="KW-1005">Bacterial flagellum biogenesis</keyword>
<keyword evidence="12" id="KW-0969">Cilium</keyword>
<gene>
    <name evidence="12" type="ORF">M8006_04665</name>
</gene>
<keyword evidence="5" id="KW-0813">Transport</keyword>
<comment type="similarity">
    <text evidence="3">Belongs to the FliH family.</text>
</comment>
<dbReference type="Pfam" id="PF02108">
    <property type="entry name" value="FliH"/>
    <property type="match status" value="1"/>
</dbReference>